<dbReference type="Gene3D" id="2.20.70.10">
    <property type="match status" value="1"/>
</dbReference>
<dbReference type="InterPro" id="IPR001202">
    <property type="entry name" value="WW_dom"/>
</dbReference>
<evidence type="ECO:0000256" key="8">
    <source>
        <dbReference type="PROSITE-ProRule" id="PRU00278"/>
    </source>
</evidence>
<feature type="compositionally biased region" description="Low complexity" evidence="9">
    <location>
        <begin position="424"/>
        <end position="434"/>
    </location>
</feature>
<feature type="compositionally biased region" description="Polar residues" evidence="9">
    <location>
        <begin position="13"/>
        <end position="24"/>
    </location>
</feature>
<evidence type="ECO:0000256" key="2">
    <source>
        <dbReference type="ARBA" id="ARBA00007761"/>
    </source>
</evidence>
<protein>
    <recommendedName>
        <fullName evidence="3">peptidylprolyl isomerase</fullName>
        <ecNumber evidence="3">5.2.1.8</ecNumber>
    </recommendedName>
</protein>
<dbReference type="SMART" id="SM00326">
    <property type="entry name" value="SH3"/>
    <property type="match status" value="1"/>
</dbReference>
<dbReference type="InterPro" id="IPR051702">
    <property type="entry name" value="SH3_domain_YSC84-like"/>
</dbReference>
<dbReference type="InterPro" id="IPR000297">
    <property type="entry name" value="PPIase_PpiC"/>
</dbReference>
<comment type="caution">
    <text evidence="13">The sequence shown here is derived from an EMBL/GenBank/DDBJ whole genome shotgun (WGS) entry which is preliminary data.</text>
</comment>
<keyword evidence="4 7" id="KW-0728">SH3 domain</keyword>
<dbReference type="InterPro" id="IPR036020">
    <property type="entry name" value="WW_dom_sf"/>
</dbReference>
<dbReference type="InterPro" id="IPR036028">
    <property type="entry name" value="SH3-like_dom_sf"/>
</dbReference>
<gene>
    <name evidence="13" type="ORF">CcCBS67573_g06191</name>
</gene>
<dbReference type="PANTHER" id="PTHR15629">
    <property type="entry name" value="SH3YL1 PROTEIN"/>
    <property type="match status" value="1"/>
</dbReference>
<dbReference type="PROSITE" id="PS50002">
    <property type="entry name" value="SH3"/>
    <property type="match status" value="1"/>
</dbReference>
<name>A0A507F5F2_9FUNG</name>
<dbReference type="PANTHER" id="PTHR15629:SF2">
    <property type="entry name" value="SH3 DOMAIN-CONTAINING YSC84-LIKE PROTEIN 1"/>
    <property type="match status" value="1"/>
</dbReference>
<proteinExistence type="inferred from homology"/>
<evidence type="ECO:0000256" key="5">
    <source>
        <dbReference type="ARBA" id="ARBA00023110"/>
    </source>
</evidence>
<evidence type="ECO:0000256" key="6">
    <source>
        <dbReference type="ARBA" id="ARBA00023235"/>
    </source>
</evidence>
<dbReference type="GO" id="GO:0035091">
    <property type="term" value="F:phosphatidylinositol binding"/>
    <property type="evidence" value="ECO:0007669"/>
    <property type="project" value="TreeGrafter"/>
</dbReference>
<dbReference type="FunFam" id="2.30.30.40:FF:000072">
    <property type="entry name" value="Unconventional Myosin IB"/>
    <property type="match status" value="1"/>
</dbReference>
<keyword evidence="6 8" id="KW-0413">Isomerase</keyword>
<dbReference type="Pfam" id="PF04366">
    <property type="entry name" value="Ysc84"/>
    <property type="match status" value="1"/>
</dbReference>
<comment type="catalytic activity">
    <reaction evidence="1">
        <text>[protein]-peptidylproline (omega=180) = [protein]-peptidylproline (omega=0)</text>
        <dbReference type="Rhea" id="RHEA:16237"/>
        <dbReference type="Rhea" id="RHEA-COMP:10747"/>
        <dbReference type="Rhea" id="RHEA-COMP:10748"/>
        <dbReference type="ChEBI" id="CHEBI:83833"/>
        <dbReference type="ChEBI" id="CHEBI:83834"/>
        <dbReference type="EC" id="5.2.1.8"/>
    </reaction>
</comment>
<dbReference type="FunFam" id="3.10.50.40:FF:000010">
    <property type="entry name" value="Peptidyl-prolyl cis-trans isomerase Pin1"/>
    <property type="match status" value="1"/>
</dbReference>
<dbReference type="Pfam" id="PF00639">
    <property type="entry name" value="Rotamase"/>
    <property type="match status" value="1"/>
</dbReference>
<dbReference type="InterPro" id="IPR007461">
    <property type="entry name" value="Ysc84_actin-binding"/>
</dbReference>
<sequence length="597" mass="63720">MASYERFHRSNHSKLTLSSTANSHQLEKWSKSRNRPYYFNKTTNESVWDKPDGFDGPAAKPPGSEGKVRASHLLVKHKDSRRPSSWRENVITRSREDAAQIIDGYRQQITSGETDLATLAKVNSDCSSARAGGDLGFFGRGQMQKSFEDATYVLDRIFFFDVYFSKRLTTPHDSPKMPKMHTPLPQELAEEFTKAASILEHFVKGTTQLDQALIPPHIIANAKGVAVLTIVKAGFIWSGRAGTGLVVARLPDGRWSAPSAIAAGGAGVGAQIGAEVTDSVFILNSESAVKAFSHGGNVTFGANLSIAAGPVGRSAEGAGSIANMAPIYSYSKTKGLFAGVSFEGLVIITRKETNARFYGGISGTATPQDLLSGRVTPPAEAEVLYRALNARGFGSNMDPGGTSQEPNGGSISSGLGQRMGTSNSQQQPHPSTKKQPPPPPPPHPTTRQIHSASTSQTFQTPPQAPPKPMLLQKKQPPSLPPHPVTSGTLPAYAAVAAPTPNNSTGKVPPRPSPTSIASANASQSRVIQQTPAQPPALPAKHPMSIKSVTALYDFDGQRAGDLSFITGDRILVLKDQGEWWEGELKGVKGVFPCNYVQ</sequence>
<organism evidence="13 14">
    <name type="scientific">Chytriomyces confervae</name>
    <dbReference type="NCBI Taxonomy" id="246404"/>
    <lineage>
        <taxon>Eukaryota</taxon>
        <taxon>Fungi</taxon>
        <taxon>Fungi incertae sedis</taxon>
        <taxon>Chytridiomycota</taxon>
        <taxon>Chytridiomycota incertae sedis</taxon>
        <taxon>Chytridiomycetes</taxon>
        <taxon>Chytridiales</taxon>
        <taxon>Chytriomycetaceae</taxon>
        <taxon>Chytriomyces</taxon>
    </lineage>
</organism>
<dbReference type="Gene3D" id="2.30.30.40">
    <property type="entry name" value="SH3 Domains"/>
    <property type="match status" value="1"/>
</dbReference>
<feature type="domain" description="PpiC" evidence="12">
    <location>
        <begin position="65"/>
        <end position="154"/>
    </location>
</feature>
<dbReference type="PRINTS" id="PR00499">
    <property type="entry name" value="P67PHOX"/>
</dbReference>
<evidence type="ECO:0000256" key="4">
    <source>
        <dbReference type="ARBA" id="ARBA00022443"/>
    </source>
</evidence>
<accession>A0A507F5F2</accession>
<dbReference type="InterPro" id="IPR033643">
    <property type="entry name" value="SYLF_SH3YL1-like"/>
</dbReference>
<feature type="region of interest" description="Disordered" evidence="9">
    <location>
        <begin position="1"/>
        <end position="35"/>
    </location>
</feature>
<dbReference type="GO" id="GO:0060255">
    <property type="term" value="P:regulation of macromolecule metabolic process"/>
    <property type="evidence" value="ECO:0007669"/>
    <property type="project" value="UniProtKB-ARBA"/>
</dbReference>
<keyword evidence="5 8" id="KW-0697">Rotamase</keyword>
<evidence type="ECO:0000256" key="9">
    <source>
        <dbReference type="SAM" id="MobiDB-lite"/>
    </source>
</evidence>
<feature type="compositionally biased region" description="Pro residues" evidence="9">
    <location>
        <begin position="435"/>
        <end position="444"/>
    </location>
</feature>
<feature type="region of interest" description="Disordered" evidence="9">
    <location>
        <begin position="395"/>
        <end position="540"/>
    </location>
</feature>
<comment type="similarity">
    <text evidence="2">Belongs to the SH3YL1 family.</text>
</comment>
<dbReference type="InterPro" id="IPR001452">
    <property type="entry name" value="SH3_domain"/>
</dbReference>
<dbReference type="AlphaFoldDB" id="A0A507F5F2"/>
<evidence type="ECO:0000256" key="7">
    <source>
        <dbReference type="PROSITE-ProRule" id="PRU00192"/>
    </source>
</evidence>
<dbReference type="CDD" id="cd00201">
    <property type="entry name" value="WW"/>
    <property type="match status" value="1"/>
</dbReference>
<evidence type="ECO:0000256" key="1">
    <source>
        <dbReference type="ARBA" id="ARBA00000971"/>
    </source>
</evidence>
<evidence type="ECO:0000259" key="10">
    <source>
        <dbReference type="PROSITE" id="PS50002"/>
    </source>
</evidence>
<reference evidence="13 14" key="1">
    <citation type="journal article" date="2019" name="Sci. Rep.">
        <title>Comparative genomics of chytrid fungi reveal insights into the obligate biotrophic and pathogenic lifestyle of Synchytrium endobioticum.</title>
        <authorList>
            <person name="van de Vossenberg B.T.L.H."/>
            <person name="Warris S."/>
            <person name="Nguyen H.D.T."/>
            <person name="van Gent-Pelzer M.P.E."/>
            <person name="Joly D.L."/>
            <person name="van de Geest H.C."/>
            <person name="Bonants P.J.M."/>
            <person name="Smith D.S."/>
            <person name="Levesque C.A."/>
            <person name="van der Lee T.A.J."/>
        </authorList>
    </citation>
    <scope>NUCLEOTIDE SEQUENCE [LARGE SCALE GENOMIC DNA]</scope>
    <source>
        <strain evidence="13 14">CBS 675.73</strain>
    </source>
</reference>
<dbReference type="PROSITE" id="PS50198">
    <property type="entry name" value="PPIC_PPIASE_2"/>
    <property type="match status" value="1"/>
</dbReference>
<evidence type="ECO:0000259" key="11">
    <source>
        <dbReference type="PROSITE" id="PS50020"/>
    </source>
</evidence>
<keyword evidence="14" id="KW-1185">Reference proteome</keyword>
<dbReference type="GO" id="GO:0003755">
    <property type="term" value="F:peptidyl-prolyl cis-trans isomerase activity"/>
    <property type="evidence" value="ECO:0007669"/>
    <property type="project" value="UniProtKB-KW"/>
</dbReference>
<evidence type="ECO:0000313" key="14">
    <source>
        <dbReference type="Proteomes" id="UP000320333"/>
    </source>
</evidence>
<dbReference type="SMART" id="SM00456">
    <property type="entry name" value="WW"/>
    <property type="match status" value="1"/>
</dbReference>
<dbReference type="SUPFAM" id="SSF54534">
    <property type="entry name" value="FKBP-like"/>
    <property type="match status" value="1"/>
</dbReference>
<dbReference type="SUPFAM" id="SSF50044">
    <property type="entry name" value="SH3-domain"/>
    <property type="match status" value="1"/>
</dbReference>
<feature type="domain" description="WW" evidence="11">
    <location>
        <begin position="32"/>
        <end position="53"/>
    </location>
</feature>
<dbReference type="Proteomes" id="UP000320333">
    <property type="component" value="Unassembled WGS sequence"/>
</dbReference>
<feature type="domain" description="SH3" evidence="10">
    <location>
        <begin position="543"/>
        <end position="597"/>
    </location>
</feature>
<dbReference type="PRINTS" id="PR00452">
    <property type="entry name" value="SH3DOMAIN"/>
</dbReference>
<dbReference type="Gene3D" id="3.10.50.40">
    <property type="match status" value="1"/>
</dbReference>
<dbReference type="OrthoDB" id="443981at2759"/>
<feature type="compositionally biased region" description="Polar residues" evidence="9">
    <location>
        <begin position="513"/>
        <end position="527"/>
    </location>
</feature>
<dbReference type="SUPFAM" id="SSF51045">
    <property type="entry name" value="WW domain"/>
    <property type="match status" value="1"/>
</dbReference>
<dbReference type="Pfam" id="PF00397">
    <property type="entry name" value="WW"/>
    <property type="match status" value="1"/>
</dbReference>
<dbReference type="STRING" id="246404.A0A507F5F2"/>
<dbReference type="EMBL" id="QEAP01000252">
    <property type="protein sequence ID" value="TPX71354.1"/>
    <property type="molecule type" value="Genomic_DNA"/>
</dbReference>
<evidence type="ECO:0000313" key="13">
    <source>
        <dbReference type="EMBL" id="TPX71354.1"/>
    </source>
</evidence>
<dbReference type="PROSITE" id="PS50020">
    <property type="entry name" value="WW_DOMAIN_2"/>
    <property type="match status" value="1"/>
</dbReference>
<dbReference type="GO" id="GO:0080090">
    <property type="term" value="P:regulation of primary metabolic process"/>
    <property type="evidence" value="ECO:0007669"/>
    <property type="project" value="UniProtKB-ARBA"/>
</dbReference>
<feature type="compositionally biased region" description="Polar residues" evidence="9">
    <location>
        <begin position="401"/>
        <end position="423"/>
    </location>
</feature>
<dbReference type="InterPro" id="IPR046357">
    <property type="entry name" value="PPIase_dom_sf"/>
</dbReference>
<dbReference type="EC" id="5.2.1.8" evidence="3"/>
<dbReference type="CDD" id="cd11525">
    <property type="entry name" value="SYLF_SH3YL1_like"/>
    <property type="match status" value="1"/>
</dbReference>
<evidence type="ECO:0000256" key="3">
    <source>
        <dbReference type="ARBA" id="ARBA00013194"/>
    </source>
</evidence>
<evidence type="ECO:0000259" key="12">
    <source>
        <dbReference type="PROSITE" id="PS50198"/>
    </source>
</evidence>
<dbReference type="Pfam" id="PF00018">
    <property type="entry name" value="SH3_1"/>
    <property type="match status" value="1"/>
</dbReference>